<reference evidence="2 3" key="1">
    <citation type="submission" date="2014-11" db="EMBL/GenBank/DDBJ databases">
        <authorList>
            <person name="Wibberg Daniel"/>
        </authorList>
    </citation>
    <scope>NUCLEOTIDE SEQUENCE [LARGE SCALE GENOMIC DNA]</scope>
    <source>
        <strain evidence="2">Rhizoctonia solani AG1-IB 7/3/14</strain>
    </source>
</reference>
<evidence type="ECO:0000313" key="3">
    <source>
        <dbReference type="Proteomes" id="UP000059188"/>
    </source>
</evidence>
<feature type="compositionally biased region" description="Basic and acidic residues" evidence="1">
    <location>
        <begin position="576"/>
        <end position="599"/>
    </location>
</feature>
<feature type="compositionally biased region" description="Pro residues" evidence="1">
    <location>
        <begin position="715"/>
        <end position="737"/>
    </location>
</feature>
<feature type="compositionally biased region" description="Polar residues" evidence="1">
    <location>
        <begin position="689"/>
        <end position="700"/>
    </location>
</feature>
<feature type="compositionally biased region" description="Basic and acidic residues" evidence="1">
    <location>
        <begin position="126"/>
        <end position="141"/>
    </location>
</feature>
<feature type="region of interest" description="Disordered" evidence="1">
    <location>
        <begin position="552"/>
        <end position="815"/>
    </location>
</feature>
<feature type="compositionally biased region" description="Basic residues" evidence="1">
    <location>
        <begin position="477"/>
        <end position="488"/>
    </location>
</feature>
<gene>
    <name evidence="2" type="ORF">RSOLAG1IB_01868</name>
</gene>
<feature type="compositionally biased region" description="Polar residues" evidence="1">
    <location>
        <begin position="783"/>
        <end position="795"/>
    </location>
</feature>
<feature type="compositionally biased region" description="Polar residues" evidence="1">
    <location>
        <begin position="105"/>
        <end position="114"/>
    </location>
</feature>
<proteinExistence type="predicted"/>
<feature type="compositionally biased region" description="Acidic residues" evidence="1">
    <location>
        <begin position="563"/>
        <end position="575"/>
    </location>
</feature>
<keyword evidence="3" id="KW-1185">Reference proteome</keyword>
<feature type="compositionally biased region" description="Polar residues" evidence="1">
    <location>
        <begin position="49"/>
        <end position="79"/>
    </location>
</feature>
<name>A0A0B7FCS9_THACB</name>
<evidence type="ECO:0000256" key="1">
    <source>
        <dbReference type="SAM" id="MobiDB-lite"/>
    </source>
</evidence>
<organism evidence="2 3">
    <name type="scientific">Thanatephorus cucumeris (strain AG1-IB / isolate 7/3/14)</name>
    <name type="common">Lettuce bottom rot fungus</name>
    <name type="synonym">Rhizoctonia solani</name>
    <dbReference type="NCBI Taxonomy" id="1108050"/>
    <lineage>
        <taxon>Eukaryota</taxon>
        <taxon>Fungi</taxon>
        <taxon>Dikarya</taxon>
        <taxon>Basidiomycota</taxon>
        <taxon>Agaricomycotina</taxon>
        <taxon>Agaricomycetes</taxon>
        <taxon>Cantharellales</taxon>
        <taxon>Ceratobasidiaceae</taxon>
        <taxon>Rhizoctonia</taxon>
        <taxon>Rhizoctonia solani AG-1</taxon>
    </lineage>
</organism>
<dbReference type="EMBL" id="LN679101">
    <property type="protein sequence ID" value="CEL55856.1"/>
    <property type="molecule type" value="Genomic_DNA"/>
</dbReference>
<feature type="region of interest" description="Disordered" evidence="1">
    <location>
        <begin position="367"/>
        <end position="387"/>
    </location>
</feature>
<dbReference type="AlphaFoldDB" id="A0A0B7FCS9"/>
<feature type="compositionally biased region" description="Basic residues" evidence="1">
    <location>
        <begin position="798"/>
        <end position="808"/>
    </location>
</feature>
<feature type="compositionally biased region" description="Basic and acidic residues" evidence="1">
    <location>
        <begin position="22"/>
        <end position="31"/>
    </location>
</feature>
<feature type="region of interest" description="Disordered" evidence="1">
    <location>
        <begin position="1"/>
        <end position="145"/>
    </location>
</feature>
<protein>
    <submittedName>
        <fullName evidence="2">Uncharacterized protein</fullName>
    </submittedName>
</protein>
<dbReference type="Proteomes" id="UP000059188">
    <property type="component" value="Unassembled WGS sequence"/>
</dbReference>
<feature type="compositionally biased region" description="Polar residues" evidence="1">
    <location>
        <begin position="748"/>
        <end position="763"/>
    </location>
</feature>
<evidence type="ECO:0000313" key="2">
    <source>
        <dbReference type="EMBL" id="CEL55856.1"/>
    </source>
</evidence>
<accession>A0A0B7FCS9</accession>
<sequence>MTNLKRKKGAAGCSKTESSCGEAERPPEPPKSKQQLSISDIKRTRVPLSIQTATPSRAQSQPTTNPLATPAAHQSSSKANPKLKVPSTPLHTLDPEASSFRKSRQATVANSSDESLPDSPVVSMRQKVDKHTALSSDDEHPLPAPTLATRGLVQLERDLNGVRSDLDNLGTHFSERIDKLESKIDTLLTLQLKQAGAASATSMSLETKEEKKIAYTNPPPNLAHYAMAEDIQKRRERDKASMQIPDQYKSQSLTLARNVVKSMLDITKVTTDAPDFYYTGLQPNYFPVHLKDATGYIRPAPNWSETFASNYPWFTTYIDRFRKMATNMQSAFGHVASQYTDQQILVLLHDGPFSSLVAAWKREHQEERAKKAEKNLTGEDERNMDEKAKKRATKRLEAKAFARQAFRDDARLEAMAGSRWGAAWSKSVMSPTATDSEKGDNEGGLVVYRYDWMAGWMKNLNETFDNAERAKELAKPGPRRPPTKRRFKTLAGNPPTIFTGKGENKKLVRIPLVMISKRWQQIPANAAWMKASSHLIDSSLDRKPDIIGFLSAYPAPAEPDHYDGEDEDEEDSEDEDKGKGENKKEDKDKNEEAKAEGKLGFEAGLGAGEAEEDDETGLGVAGPGYNPCMPVTNSLEPTGKSKEDDLYASDPAPIVPSHPLATAPSTQREGNIAIDPQILQSPPRAWLHATNSTGTNQTTYVPGDALHTELESHLEPPPPQSGWPNPNPGPTMSPPPTLSQQERAEKANTASSAPKPTKASKTSQKLRTKRNPVEETPAGPLNSAVTQAANPTVNVPKSRGRPKGSKNKKTLEKERIAAEEAAKAAKYEG</sequence>
<feature type="region of interest" description="Disordered" evidence="1">
    <location>
        <begin position="473"/>
        <end position="500"/>
    </location>
</feature>